<dbReference type="EMBL" id="CM010715">
    <property type="protein sequence ID" value="RZC47879.1"/>
    <property type="molecule type" value="Genomic_DNA"/>
</dbReference>
<gene>
    <name evidence="1" type="ORF">C5167_040820</name>
</gene>
<dbReference type="Proteomes" id="UP000316621">
    <property type="component" value="Chromosome 1"/>
</dbReference>
<protein>
    <submittedName>
        <fullName evidence="1">Uncharacterized protein</fullName>
    </submittedName>
</protein>
<organism evidence="1 2">
    <name type="scientific">Papaver somniferum</name>
    <name type="common">Opium poppy</name>
    <dbReference type="NCBI Taxonomy" id="3469"/>
    <lineage>
        <taxon>Eukaryota</taxon>
        <taxon>Viridiplantae</taxon>
        <taxon>Streptophyta</taxon>
        <taxon>Embryophyta</taxon>
        <taxon>Tracheophyta</taxon>
        <taxon>Spermatophyta</taxon>
        <taxon>Magnoliopsida</taxon>
        <taxon>Ranunculales</taxon>
        <taxon>Papaveraceae</taxon>
        <taxon>Papaveroideae</taxon>
        <taxon>Papaver</taxon>
    </lineage>
</organism>
<accession>A0A4Y7IK93</accession>
<dbReference type="AlphaFoldDB" id="A0A4Y7IK93"/>
<keyword evidence="2" id="KW-1185">Reference proteome</keyword>
<name>A0A4Y7IK93_PAPSO</name>
<dbReference type="Gramene" id="RZC47879">
    <property type="protein sequence ID" value="RZC47879"/>
    <property type="gene ID" value="C5167_040820"/>
</dbReference>
<proteinExistence type="predicted"/>
<sequence>MERQLGQLGSATGVYRNLKSKDWYSVATPRIHDWLLSKYSSLTVMDPCTNCANQRVHKAKRHPSSRVLRRSV</sequence>
<reference evidence="1 2" key="1">
    <citation type="journal article" date="2018" name="Science">
        <title>The opium poppy genome and morphinan production.</title>
        <authorList>
            <person name="Guo L."/>
            <person name="Winzer T."/>
            <person name="Yang X."/>
            <person name="Li Y."/>
            <person name="Ning Z."/>
            <person name="He Z."/>
            <person name="Teodor R."/>
            <person name="Lu Y."/>
            <person name="Bowser T.A."/>
            <person name="Graham I.A."/>
            <person name="Ye K."/>
        </authorList>
    </citation>
    <scope>NUCLEOTIDE SEQUENCE [LARGE SCALE GENOMIC DNA]</scope>
    <source>
        <strain evidence="2">cv. HN1</strain>
        <tissue evidence="1">Leaves</tissue>
    </source>
</reference>
<evidence type="ECO:0000313" key="1">
    <source>
        <dbReference type="EMBL" id="RZC47879.1"/>
    </source>
</evidence>
<evidence type="ECO:0000313" key="2">
    <source>
        <dbReference type="Proteomes" id="UP000316621"/>
    </source>
</evidence>